<dbReference type="EMBL" id="MZMU01000003">
    <property type="protein sequence ID" value="RXT29173.1"/>
    <property type="molecule type" value="Genomic_DNA"/>
</dbReference>
<evidence type="ECO:0000313" key="3">
    <source>
        <dbReference type="EMBL" id="RXT29173.1"/>
    </source>
</evidence>
<feature type="chain" id="PRO_5020912107" description="Integral membrane protein" evidence="2">
    <location>
        <begin position="23"/>
        <end position="96"/>
    </location>
</feature>
<keyword evidence="1" id="KW-1133">Transmembrane helix</keyword>
<evidence type="ECO:0000256" key="2">
    <source>
        <dbReference type="SAM" id="SignalP"/>
    </source>
</evidence>
<feature type="signal peptide" evidence="2">
    <location>
        <begin position="1"/>
        <end position="22"/>
    </location>
</feature>
<evidence type="ECO:0000256" key="1">
    <source>
        <dbReference type="SAM" id="Phobius"/>
    </source>
</evidence>
<dbReference type="AlphaFoldDB" id="A0A4Q1UC30"/>
<dbReference type="Proteomes" id="UP000290767">
    <property type="component" value="Unassembled WGS sequence"/>
</dbReference>
<keyword evidence="1" id="KW-0472">Membrane</keyword>
<proteinExistence type="predicted"/>
<comment type="caution">
    <text evidence="3">The sequence shown here is derived from an EMBL/GenBank/DDBJ whole genome shotgun (WGS) entry which is preliminary data.</text>
</comment>
<feature type="transmembrane region" description="Helical" evidence="1">
    <location>
        <begin position="38"/>
        <end position="60"/>
    </location>
</feature>
<keyword evidence="2" id="KW-0732">Signal</keyword>
<keyword evidence="1" id="KW-0812">Transmembrane</keyword>
<accession>A0A4Q1UC30</accession>
<gene>
    <name evidence="3" type="ORF">B5P46_10725</name>
</gene>
<evidence type="ECO:0000313" key="4">
    <source>
        <dbReference type="Proteomes" id="UP000290767"/>
    </source>
</evidence>
<reference evidence="3 4" key="1">
    <citation type="submission" date="2017-03" db="EMBL/GenBank/DDBJ databases">
        <authorList>
            <person name="Safronova V.I."/>
            <person name="Sazanova A.L."/>
            <person name="Chirak E.R."/>
        </authorList>
    </citation>
    <scope>NUCLEOTIDE SEQUENCE [LARGE SCALE GENOMIC DNA]</scope>
    <source>
        <strain evidence="3 4">Tri-43</strain>
    </source>
</reference>
<organism evidence="3 4">
    <name type="scientific">Rhizobium leguminosarum</name>
    <dbReference type="NCBI Taxonomy" id="384"/>
    <lineage>
        <taxon>Bacteria</taxon>
        <taxon>Pseudomonadati</taxon>
        <taxon>Pseudomonadota</taxon>
        <taxon>Alphaproteobacteria</taxon>
        <taxon>Hyphomicrobiales</taxon>
        <taxon>Rhizobiaceae</taxon>
        <taxon>Rhizobium/Agrobacterium group</taxon>
        <taxon>Rhizobium</taxon>
    </lineage>
</organism>
<protein>
    <recommendedName>
        <fullName evidence="5">Integral membrane protein</fullName>
    </recommendedName>
</protein>
<evidence type="ECO:0008006" key="5">
    <source>
        <dbReference type="Google" id="ProtNLM"/>
    </source>
</evidence>
<sequence>MTKRVNLICLVAFFFCFAGAYAVQLLNGGVENTHGIYLYLYKVLWFFIVALMPFSLWSYLATRSWRELRKDKAKREFILENPLLSFFIWREEMNRE</sequence>
<name>A0A4Q1UC30_RHILE</name>